<dbReference type="AlphaFoldDB" id="A0A937F7V9"/>
<proteinExistence type="predicted"/>
<organism evidence="1 2">
    <name type="scientific">Fulvivirga sediminis</name>
    <dbReference type="NCBI Taxonomy" id="2803949"/>
    <lineage>
        <taxon>Bacteria</taxon>
        <taxon>Pseudomonadati</taxon>
        <taxon>Bacteroidota</taxon>
        <taxon>Cytophagia</taxon>
        <taxon>Cytophagales</taxon>
        <taxon>Fulvivirgaceae</taxon>
        <taxon>Fulvivirga</taxon>
    </lineage>
</organism>
<dbReference type="InterPro" id="IPR023393">
    <property type="entry name" value="START-like_dom_sf"/>
</dbReference>
<dbReference type="Gene3D" id="3.30.530.20">
    <property type="match status" value="1"/>
</dbReference>
<sequence length="158" mass="18438">MPRIYLCTHINAPVQRCFDLSRSIDLHMKSTSHTKEFAIDGVTSGLIGLHESVTWKAKHFGVWQKLTSRITEFQYPDYFVDEMEKGIFKSFRHEHHFRKNEDGLTEMVDNFVYSSPLGILGVVADNLFLKKYMSDLLCRRNHMIKEVAESNQWLGILK</sequence>
<reference evidence="1" key="1">
    <citation type="submission" date="2021-01" db="EMBL/GenBank/DDBJ databases">
        <title>Fulvivirga kasyanovii gen. nov., sp nov., a novel member of the phylum Bacteroidetes isolated from seawater in a mussel farm.</title>
        <authorList>
            <person name="Zhao L.-H."/>
            <person name="Wang Z.-J."/>
        </authorList>
    </citation>
    <scope>NUCLEOTIDE SEQUENCE</scope>
    <source>
        <strain evidence="1">2943</strain>
    </source>
</reference>
<protein>
    <submittedName>
        <fullName evidence="1">SRPBCC family protein</fullName>
    </submittedName>
</protein>
<dbReference type="Proteomes" id="UP000659388">
    <property type="component" value="Unassembled WGS sequence"/>
</dbReference>
<accession>A0A937F7V9</accession>
<evidence type="ECO:0000313" key="2">
    <source>
        <dbReference type="Proteomes" id="UP000659388"/>
    </source>
</evidence>
<gene>
    <name evidence="1" type="ORF">JL102_18090</name>
</gene>
<dbReference type="SUPFAM" id="SSF55961">
    <property type="entry name" value="Bet v1-like"/>
    <property type="match status" value="1"/>
</dbReference>
<name>A0A937F7V9_9BACT</name>
<evidence type="ECO:0000313" key="1">
    <source>
        <dbReference type="EMBL" id="MBL3658067.1"/>
    </source>
</evidence>
<dbReference type="CDD" id="cd07820">
    <property type="entry name" value="SRPBCC_3"/>
    <property type="match status" value="1"/>
</dbReference>
<dbReference type="EMBL" id="JAESIY010000010">
    <property type="protein sequence ID" value="MBL3658067.1"/>
    <property type="molecule type" value="Genomic_DNA"/>
</dbReference>
<keyword evidence="2" id="KW-1185">Reference proteome</keyword>
<comment type="caution">
    <text evidence="1">The sequence shown here is derived from an EMBL/GenBank/DDBJ whole genome shotgun (WGS) entry which is preliminary data.</text>
</comment>